<dbReference type="Proteomes" id="UP000326458">
    <property type="component" value="Unassembled WGS sequence"/>
</dbReference>
<comment type="caution">
    <text evidence="1">The sequence shown here is derived from an EMBL/GenBank/DDBJ whole genome shotgun (WGS) entry which is preliminary data.</text>
</comment>
<dbReference type="Pfam" id="PF15015">
    <property type="entry name" value="NYD-SP12_N"/>
    <property type="match status" value="1"/>
</dbReference>
<evidence type="ECO:0000313" key="2">
    <source>
        <dbReference type="Proteomes" id="UP000326458"/>
    </source>
</evidence>
<dbReference type="PANTHER" id="PTHR47228">
    <property type="entry name" value="SPERMATOGENESIS-ASSOCIATED PROTEIN 16"/>
    <property type="match status" value="1"/>
</dbReference>
<feature type="non-terminal residue" evidence="1">
    <location>
        <position position="300"/>
    </location>
</feature>
<keyword evidence="2" id="KW-1185">Reference proteome</keyword>
<dbReference type="GO" id="GO:0005794">
    <property type="term" value="C:Golgi apparatus"/>
    <property type="evidence" value="ECO:0007669"/>
    <property type="project" value="InterPro"/>
</dbReference>
<dbReference type="PANTHER" id="PTHR47228:SF1">
    <property type="entry name" value="SPERMATOGENESIS-ASSOCIATED PROTEIN 16"/>
    <property type="match status" value="1"/>
</dbReference>
<evidence type="ECO:0000313" key="1">
    <source>
        <dbReference type="EMBL" id="KAB0362518.1"/>
    </source>
</evidence>
<sequence>MSTLANPPSILEMPQEIKKSCGDKQVEITVERIKMAKSLKEKQSNDLEKVAFKRKAEGEEKPAGKKEAKIIELDSLLITMPLPHIPLKNVMDVEVKLVYIDEENVSYEFVECDPSTGNQPTCRAAEIVDPLREPNFSVLPQIDKWLQVALKDASSCYRQKKYAMAAGQFRTALEKLLTVERKLSVDSRKNHGNSPVSDYYMGGGGGRGQCESNNSHLWSSFYVSGFVRNTELCQLSEPLKTLSSRIVRTKDQSQDAFTQDCLLENMMSSKSVFNIPGLPVHHQLLEFTQTHVHRVGDAIQ</sequence>
<proteinExistence type="predicted"/>
<dbReference type="AlphaFoldDB" id="A0A5N3WNX1"/>
<name>A0A5N3WNX1_MUNMU</name>
<accession>A0A5N3WNX1</accession>
<dbReference type="GO" id="GO:0007283">
    <property type="term" value="P:spermatogenesis"/>
    <property type="evidence" value="ECO:0007669"/>
    <property type="project" value="InterPro"/>
</dbReference>
<reference evidence="1 2" key="1">
    <citation type="submission" date="2019-06" db="EMBL/GenBank/DDBJ databases">
        <title>Discovery of a novel chromosome fission-fusion reversal in muntjac.</title>
        <authorList>
            <person name="Mudd A.B."/>
            <person name="Bredeson J.V."/>
            <person name="Baum R."/>
            <person name="Hockemeyer D."/>
            <person name="Rokhsar D.S."/>
        </authorList>
    </citation>
    <scope>NUCLEOTIDE SEQUENCE [LARGE SCALE GENOMIC DNA]</scope>
    <source>
        <strain evidence="1">UTSW_UCB_Mm</strain>
        <tissue evidence="1">Fibroblast cell line</tissue>
    </source>
</reference>
<gene>
    <name evidence="1" type="ORF">FD754_006674</name>
</gene>
<protein>
    <submittedName>
        <fullName evidence="1">Uncharacterized protein</fullName>
    </submittedName>
</protein>
<dbReference type="EMBL" id="VCEA01000001">
    <property type="protein sequence ID" value="KAB0362518.1"/>
    <property type="molecule type" value="Genomic_DNA"/>
</dbReference>
<dbReference type="InterPro" id="IPR029161">
    <property type="entry name" value="SPATA16"/>
</dbReference>
<organism evidence="1 2">
    <name type="scientific">Muntiacus muntjak</name>
    <name type="common">Barking deer</name>
    <name type="synonym">Indian muntjac</name>
    <dbReference type="NCBI Taxonomy" id="9888"/>
    <lineage>
        <taxon>Eukaryota</taxon>
        <taxon>Metazoa</taxon>
        <taxon>Chordata</taxon>
        <taxon>Craniata</taxon>
        <taxon>Vertebrata</taxon>
        <taxon>Euteleostomi</taxon>
        <taxon>Mammalia</taxon>
        <taxon>Eutheria</taxon>
        <taxon>Laurasiatheria</taxon>
        <taxon>Artiodactyla</taxon>
        <taxon>Ruminantia</taxon>
        <taxon>Pecora</taxon>
        <taxon>Cervidae</taxon>
        <taxon>Muntiacinae</taxon>
        <taxon>Muntiacus</taxon>
    </lineage>
</organism>